<evidence type="ECO:0000313" key="3">
    <source>
        <dbReference type="Proteomes" id="UP000191691"/>
    </source>
</evidence>
<name>A0A1V6XDX2_PENNA</name>
<feature type="compositionally biased region" description="Basic residues" evidence="1">
    <location>
        <begin position="77"/>
        <end position="89"/>
    </location>
</feature>
<dbReference type="EMBL" id="MOOB01000090">
    <property type="protein sequence ID" value="OQE73286.1"/>
    <property type="molecule type" value="Genomic_DNA"/>
</dbReference>
<gene>
    <name evidence="2" type="ORF">PENNAL_c0090G03528</name>
</gene>
<organism evidence="2 3">
    <name type="scientific">Penicillium nalgiovense</name>
    <dbReference type="NCBI Taxonomy" id="60175"/>
    <lineage>
        <taxon>Eukaryota</taxon>
        <taxon>Fungi</taxon>
        <taxon>Dikarya</taxon>
        <taxon>Ascomycota</taxon>
        <taxon>Pezizomycotina</taxon>
        <taxon>Eurotiomycetes</taxon>
        <taxon>Eurotiomycetidae</taxon>
        <taxon>Eurotiales</taxon>
        <taxon>Aspergillaceae</taxon>
        <taxon>Penicillium</taxon>
    </lineage>
</organism>
<protein>
    <submittedName>
        <fullName evidence="2">Uncharacterized protein</fullName>
    </submittedName>
</protein>
<dbReference type="AlphaFoldDB" id="A0A1V6XDX2"/>
<comment type="caution">
    <text evidence="2">The sequence shown here is derived from an EMBL/GenBank/DDBJ whole genome shotgun (WGS) entry which is preliminary data.</text>
</comment>
<proteinExistence type="predicted"/>
<keyword evidence="3" id="KW-1185">Reference proteome</keyword>
<sequence length="181" mass="21259">MSEVIYIPWSSAEEVNLLGWLSQHQHLSWDDKSNKYSNTFGHYRSPESLRGKQNQLMKGIRRQRLVSKRTLSEPRHVAVRRTRRRRRGKLSNNLDSPPTRLETPDPQERLQQQQDRSHGSSRSEFPQLSEIPARGVQMPNWTTNKFMVDPTGRTNLPQSSDVTLSVSRRLWNIFNRVKKAW</sequence>
<reference evidence="3" key="1">
    <citation type="journal article" date="2017" name="Nat. Microbiol.">
        <title>Global analysis of biosynthetic gene clusters reveals vast potential of secondary metabolite production in Penicillium species.</title>
        <authorList>
            <person name="Nielsen J.C."/>
            <person name="Grijseels S."/>
            <person name="Prigent S."/>
            <person name="Ji B."/>
            <person name="Dainat J."/>
            <person name="Nielsen K.F."/>
            <person name="Frisvad J.C."/>
            <person name="Workman M."/>
            <person name="Nielsen J."/>
        </authorList>
    </citation>
    <scope>NUCLEOTIDE SEQUENCE [LARGE SCALE GENOMIC DNA]</scope>
    <source>
        <strain evidence="3">IBT 13039</strain>
    </source>
</reference>
<evidence type="ECO:0000313" key="2">
    <source>
        <dbReference type="EMBL" id="OQE73286.1"/>
    </source>
</evidence>
<feature type="region of interest" description="Disordered" evidence="1">
    <location>
        <begin position="67"/>
        <end position="138"/>
    </location>
</feature>
<evidence type="ECO:0000256" key="1">
    <source>
        <dbReference type="SAM" id="MobiDB-lite"/>
    </source>
</evidence>
<accession>A0A1V6XDX2</accession>
<feature type="compositionally biased region" description="Polar residues" evidence="1">
    <location>
        <begin position="109"/>
        <end position="126"/>
    </location>
</feature>
<dbReference type="Proteomes" id="UP000191691">
    <property type="component" value="Unassembled WGS sequence"/>
</dbReference>